<dbReference type="Proteomes" id="UP001214854">
    <property type="component" value="Unassembled WGS sequence"/>
</dbReference>
<feature type="transmembrane region" description="Helical" evidence="1">
    <location>
        <begin position="98"/>
        <end position="116"/>
    </location>
</feature>
<comment type="caution">
    <text evidence="2">The sequence shown here is derived from an EMBL/GenBank/DDBJ whole genome shotgun (WGS) entry which is preliminary data.</text>
</comment>
<feature type="transmembrane region" description="Helical" evidence="1">
    <location>
        <begin position="136"/>
        <end position="157"/>
    </location>
</feature>
<dbReference type="EMBL" id="JAQQKX010000005">
    <property type="protein sequence ID" value="MDC7683158.1"/>
    <property type="molecule type" value="Genomic_DNA"/>
</dbReference>
<sequence length="171" mass="18863">MEWSKPTTKAGSRLTAIIFSLIGLCQVYPIFNSQKHELIAAFRAAAVEPAGPVFDSLVWTSVVAPWLFLAAALWLFVTAVSYYTDKAMPFGAHNARRIVFGGILLLFSSFASMGMPLIARFLTEGRLHLSVNYTEGLSTCFLALAIITFGFNGNALFQRHRRDKTILDGII</sequence>
<keyword evidence="1" id="KW-0472">Membrane</keyword>
<protein>
    <submittedName>
        <fullName evidence="2">Uncharacterized protein</fullName>
    </submittedName>
</protein>
<keyword evidence="1" id="KW-0812">Transmembrane</keyword>
<accession>A0ABT5HSW4</accession>
<dbReference type="RefSeq" id="WP_272747638.1">
    <property type="nucleotide sequence ID" value="NZ_JAQQKX010000005.1"/>
</dbReference>
<reference evidence="2 3" key="1">
    <citation type="submission" date="2023-01" db="EMBL/GenBank/DDBJ databases">
        <title>Novel species of the genus Asticcacaulis isolated from rivers.</title>
        <authorList>
            <person name="Lu H."/>
        </authorList>
    </citation>
    <scope>NUCLEOTIDE SEQUENCE [LARGE SCALE GENOMIC DNA]</scope>
    <source>
        <strain evidence="2 3">BYS171W</strain>
    </source>
</reference>
<feature type="transmembrane region" description="Helical" evidence="1">
    <location>
        <begin position="57"/>
        <end position="77"/>
    </location>
</feature>
<keyword evidence="3" id="KW-1185">Reference proteome</keyword>
<evidence type="ECO:0000313" key="2">
    <source>
        <dbReference type="EMBL" id="MDC7683158.1"/>
    </source>
</evidence>
<name>A0ABT5HSW4_9CAUL</name>
<gene>
    <name evidence="2" type="ORF">PQU92_07705</name>
</gene>
<keyword evidence="1" id="KW-1133">Transmembrane helix</keyword>
<evidence type="ECO:0000256" key="1">
    <source>
        <dbReference type="SAM" id="Phobius"/>
    </source>
</evidence>
<evidence type="ECO:0000313" key="3">
    <source>
        <dbReference type="Proteomes" id="UP001214854"/>
    </source>
</evidence>
<organism evidence="2 3">
    <name type="scientific">Asticcacaulis aquaticus</name>
    <dbReference type="NCBI Taxonomy" id="2984212"/>
    <lineage>
        <taxon>Bacteria</taxon>
        <taxon>Pseudomonadati</taxon>
        <taxon>Pseudomonadota</taxon>
        <taxon>Alphaproteobacteria</taxon>
        <taxon>Caulobacterales</taxon>
        <taxon>Caulobacteraceae</taxon>
        <taxon>Asticcacaulis</taxon>
    </lineage>
</organism>
<feature type="transmembrane region" description="Helical" evidence="1">
    <location>
        <begin position="12"/>
        <end position="31"/>
    </location>
</feature>
<proteinExistence type="predicted"/>